<keyword evidence="2" id="KW-1185">Reference proteome</keyword>
<accession>A0ABU7XX85</accession>
<dbReference type="Proteomes" id="UP001337305">
    <property type="component" value="Unassembled WGS sequence"/>
</dbReference>
<evidence type="ECO:0000313" key="2">
    <source>
        <dbReference type="Proteomes" id="UP001337305"/>
    </source>
</evidence>
<name>A0ABU7XX85_9FLAO</name>
<dbReference type="Pfam" id="PF20343">
    <property type="entry name" value="DUF6638"/>
    <property type="match status" value="1"/>
</dbReference>
<gene>
    <name evidence="1" type="ORF">N1F79_19605</name>
</gene>
<protein>
    <submittedName>
        <fullName evidence="1">Uncharacterized protein</fullName>
    </submittedName>
</protein>
<sequence length="411" mass="48883">MQKLKEANLYRSELIPISGKLVERYNKCLVKLGFTKTKLKTFHIDGIGWSPEVAEEKENLHYLNNGEANPHGIIISPLQKGKPVYLPYHTFDREMMQQIFKTYGDKINDITRDSAICIDFDQKIDAFYESLDLLKYNTIHINFHLMNNLYHQQNEQLQLIEKFKEGHNFIDEEVHSELLNSAKTYGDLRARDLELPAIDFSVSSFYTRAFGGVYVLRDFITPIIVFEDETWHKEAIKDTSYEVLIYHIHQPELMDKLRDHVIIEYDLEVAVKTERYERIKKFEMTQYLKETQHPIKDILDNPILYKSYLNKLDIESRKKIMSVERYLEKLETSNQYKIADIVDLKLFEALHRPHSSLEGKHQDLIWKLLVNVSPKDVLYWYWYDKEDFYNSFESWDDSLKEWTIATISNKI</sequence>
<dbReference type="InterPro" id="IPR046578">
    <property type="entry name" value="DUF6638"/>
</dbReference>
<proteinExistence type="predicted"/>
<comment type="caution">
    <text evidence="1">The sequence shown here is derived from an EMBL/GenBank/DDBJ whole genome shotgun (WGS) entry which is preliminary data.</text>
</comment>
<reference evidence="1 2" key="1">
    <citation type="submission" date="2022-09" db="EMBL/GenBank/DDBJ databases">
        <title>Genome sequencing of Flavivirga sp. MEBiC05379.</title>
        <authorList>
            <person name="Oh H.-M."/>
            <person name="Kwon K.K."/>
            <person name="Park M.J."/>
            <person name="Yang S.-H."/>
        </authorList>
    </citation>
    <scope>NUCLEOTIDE SEQUENCE [LARGE SCALE GENOMIC DNA]</scope>
    <source>
        <strain evidence="1 2">MEBiC05379</strain>
    </source>
</reference>
<dbReference type="RefSeq" id="WP_303307630.1">
    <property type="nucleotide sequence ID" value="NZ_JAODOP010000004.1"/>
</dbReference>
<dbReference type="EMBL" id="JAODOP010000004">
    <property type="protein sequence ID" value="MEF3835340.1"/>
    <property type="molecule type" value="Genomic_DNA"/>
</dbReference>
<evidence type="ECO:0000313" key="1">
    <source>
        <dbReference type="EMBL" id="MEF3835340.1"/>
    </source>
</evidence>
<organism evidence="1 2">
    <name type="scientific">Flavivirga spongiicola</name>
    <dbReference type="NCBI Taxonomy" id="421621"/>
    <lineage>
        <taxon>Bacteria</taxon>
        <taxon>Pseudomonadati</taxon>
        <taxon>Bacteroidota</taxon>
        <taxon>Flavobacteriia</taxon>
        <taxon>Flavobacteriales</taxon>
        <taxon>Flavobacteriaceae</taxon>
        <taxon>Flavivirga</taxon>
    </lineage>
</organism>